<reference evidence="1" key="1">
    <citation type="journal article" date="2007" name="PLoS ONE">
        <title>The first genome sequence of an elite grapevine cultivar (Pinot noir Vitis vinifera L.): coping with a highly heterozygous genome.</title>
        <authorList>
            <person name="Velasco R."/>
            <person name="Zharkikh A."/>
            <person name="Troggio M."/>
            <person name="Cartwright D.A."/>
            <person name="Cestaro A."/>
            <person name="Pruss D."/>
            <person name="Pindo M."/>
            <person name="FitzGerald L.M."/>
            <person name="Vezzulli S."/>
            <person name="Reid J."/>
            <person name="Malacarne G."/>
            <person name="Iliev D."/>
            <person name="Coppola G."/>
            <person name="Wardell B."/>
            <person name="Micheletti D."/>
            <person name="Macalma T."/>
            <person name="Facci M."/>
            <person name="Mitchell J.T."/>
            <person name="Perazzolli M."/>
            <person name="Eldredge G."/>
            <person name="Gatto P."/>
            <person name="Oyzerski R."/>
            <person name="Moretto M."/>
            <person name="Gutin N."/>
            <person name="Stefanini M."/>
            <person name="Chen Y."/>
            <person name="Segala C."/>
            <person name="Davenport C."/>
            <person name="Dematte L."/>
            <person name="Mraz A."/>
            <person name="Battilana J."/>
            <person name="Stormo K."/>
            <person name="Costa F."/>
            <person name="Tao Q."/>
            <person name="Si-Ammour A."/>
            <person name="Harkins T."/>
            <person name="Lackey A."/>
            <person name="Perbost C."/>
            <person name="Taillon B."/>
            <person name="Stella A."/>
            <person name="Solovyev V."/>
            <person name="Fawcett J.A."/>
            <person name="Sterck L."/>
            <person name="Vandepoele K."/>
            <person name="Grando S.M."/>
            <person name="Toppo S."/>
            <person name="Moser C."/>
            <person name="Lanchbury J."/>
            <person name="Bogden R."/>
            <person name="Skolnick M."/>
            <person name="Sgaramella V."/>
            <person name="Bhatnagar S.K."/>
            <person name="Fontana P."/>
            <person name="Gutin A."/>
            <person name="Van de Peer Y."/>
            <person name="Salamini F."/>
            <person name="Viola R."/>
        </authorList>
    </citation>
    <scope>NUCLEOTIDE SEQUENCE</scope>
</reference>
<evidence type="ECO:0000313" key="1">
    <source>
        <dbReference type="EMBL" id="CAN61353.1"/>
    </source>
</evidence>
<accession>A5BH19</accession>
<name>A5BH19_VITVI</name>
<protein>
    <submittedName>
        <fullName evidence="1">Uncharacterized protein</fullName>
    </submittedName>
</protein>
<gene>
    <name evidence="1" type="ORF">VITISV_027760</name>
</gene>
<sequence length="277" mass="31182">MSPPSWSLWNQLSGVNGRMRKRHLLENIQKSFWAVRVELSYFFERVSGGRIVRNPRHFFGRGTFSRHPEQRGEQNYVKQSKHCRRSSDGPLCDTRHNTSHLSSNVSHPEFCPAASYFSPDASHPGSVRHHPTFSGCLSSGICLPSFLPFSGCLSSGICPSTFRLIRMSLFRDMSGAIPPSPDVSHPESIRRHSYLSPNVSHSESVRRHSTLIRMSLIRNLSADIPLSPNVSHPEFHPAEIPPSLDVSHPTPDAGWERGEIQLPPSSMFGSSFYNFFF</sequence>
<proteinExistence type="predicted"/>
<dbReference type="AlphaFoldDB" id="A5BH19"/>
<organism evidence="1">
    <name type="scientific">Vitis vinifera</name>
    <name type="common">Grape</name>
    <dbReference type="NCBI Taxonomy" id="29760"/>
    <lineage>
        <taxon>Eukaryota</taxon>
        <taxon>Viridiplantae</taxon>
        <taxon>Streptophyta</taxon>
        <taxon>Embryophyta</taxon>
        <taxon>Tracheophyta</taxon>
        <taxon>Spermatophyta</taxon>
        <taxon>Magnoliopsida</taxon>
        <taxon>eudicotyledons</taxon>
        <taxon>Gunneridae</taxon>
        <taxon>Pentapetalae</taxon>
        <taxon>rosids</taxon>
        <taxon>Vitales</taxon>
        <taxon>Vitaceae</taxon>
        <taxon>Viteae</taxon>
        <taxon>Vitis</taxon>
    </lineage>
</organism>
<dbReference type="EMBL" id="AM459325">
    <property type="protein sequence ID" value="CAN61353.1"/>
    <property type="molecule type" value="Genomic_DNA"/>
</dbReference>